<evidence type="ECO:0000313" key="5">
    <source>
        <dbReference type="EMBL" id="CAB5034959.1"/>
    </source>
</evidence>
<evidence type="ECO:0000313" key="4">
    <source>
        <dbReference type="EMBL" id="CAB4986986.1"/>
    </source>
</evidence>
<evidence type="ECO:0000256" key="2">
    <source>
        <dbReference type="SAM" id="MobiDB-lite"/>
    </source>
</evidence>
<gene>
    <name evidence="3" type="ORF">UFOPK2683_01411</name>
    <name evidence="4" type="ORF">UFOPK3897_01493</name>
    <name evidence="5" type="ORF">UFOPK4121_01793</name>
</gene>
<dbReference type="InterPro" id="IPR036291">
    <property type="entry name" value="NAD(P)-bd_dom_sf"/>
</dbReference>
<name>A0A6J7N155_9ZZZZ</name>
<evidence type="ECO:0000256" key="1">
    <source>
        <dbReference type="ARBA" id="ARBA00023002"/>
    </source>
</evidence>
<dbReference type="EMBL" id="CAEZYK010000106">
    <property type="protein sequence ID" value="CAB4733192.1"/>
    <property type="molecule type" value="Genomic_DNA"/>
</dbReference>
<keyword evidence="1" id="KW-0560">Oxidoreductase</keyword>
<proteinExistence type="predicted"/>
<organism evidence="4">
    <name type="scientific">freshwater metagenome</name>
    <dbReference type="NCBI Taxonomy" id="449393"/>
    <lineage>
        <taxon>unclassified sequences</taxon>
        <taxon>metagenomes</taxon>
        <taxon>ecological metagenomes</taxon>
    </lineage>
</organism>
<dbReference type="GO" id="GO:0016616">
    <property type="term" value="F:oxidoreductase activity, acting on the CH-OH group of donors, NAD or NADP as acceptor"/>
    <property type="evidence" value="ECO:0007669"/>
    <property type="project" value="TreeGrafter"/>
</dbReference>
<dbReference type="EMBL" id="CAFBOF010000051">
    <property type="protein sequence ID" value="CAB4986986.1"/>
    <property type="molecule type" value="Genomic_DNA"/>
</dbReference>
<dbReference type="FunFam" id="3.40.50.720:FF:000084">
    <property type="entry name" value="Short-chain dehydrogenase reductase"/>
    <property type="match status" value="1"/>
</dbReference>
<dbReference type="GO" id="GO:0005737">
    <property type="term" value="C:cytoplasm"/>
    <property type="evidence" value="ECO:0007669"/>
    <property type="project" value="TreeGrafter"/>
</dbReference>
<dbReference type="SUPFAM" id="SSF51735">
    <property type="entry name" value="NAD(P)-binding Rossmann-fold domains"/>
    <property type="match status" value="1"/>
</dbReference>
<accession>A0A6J7N155</accession>
<dbReference type="CDD" id="cd05233">
    <property type="entry name" value="SDR_c"/>
    <property type="match status" value="1"/>
</dbReference>
<dbReference type="EMBL" id="CAFBPQ010000130">
    <property type="protein sequence ID" value="CAB5034959.1"/>
    <property type="molecule type" value="Genomic_DNA"/>
</dbReference>
<dbReference type="PANTHER" id="PTHR44229:SF4">
    <property type="entry name" value="15-HYDROXYPROSTAGLANDIN DEHYDROGENASE [NAD(+)]"/>
    <property type="match status" value="1"/>
</dbReference>
<dbReference type="PRINTS" id="PR00081">
    <property type="entry name" value="GDHRDH"/>
</dbReference>
<evidence type="ECO:0000313" key="3">
    <source>
        <dbReference type="EMBL" id="CAB4733192.1"/>
    </source>
</evidence>
<protein>
    <submittedName>
        <fullName evidence="4">Unannotated protein</fullName>
    </submittedName>
</protein>
<dbReference type="InterPro" id="IPR002347">
    <property type="entry name" value="SDR_fam"/>
</dbReference>
<feature type="region of interest" description="Disordered" evidence="2">
    <location>
        <begin position="240"/>
        <end position="259"/>
    </location>
</feature>
<reference evidence="4" key="1">
    <citation type="submission" date="2020-05" db="EMBL/GenBank/DDBJ databases">
        <authorList>
            <person name="Chiriac C."/>
            <person name="Salcher M."/>
            <person name="Ghai R."/>
            <person name="Kavagutti S V."/>
        </authorList>
    </citation>
    <scope>NUCLEOTIDE SEQUENCE</scope>
</reference>
<dbReference type="AlphaFoldDB" id="A0A6J7N155"/>
<sequence>MELNGAAAIVTGGASGIGRATAKRLATDGVKVLVVDLDLAGAQDVANEVGGAAFGADVSDPAATDAAFVKCVDTFGKVDIAFLNAGIAIGISNLENLNDADYRRIMGVNVDAVVFGLRSALKTMENNGAVVATASLAGLIPFPPDPIYDLTKHAVVGLIRSVAPTLIARGITANCINPGMTDTNILSPEAKKMLAEADFPIMDAGQIAEAVMHALTSGETGQCFVCQPGIEPVAYQFRDVPGPRTEAGRGRRPPNMDPS</sequence>
<dbReference type="Pfam" id="PF00106">
    <property type="entry name" value="adh_short"/>
    <property type="match status" value="1"/>
</dbReference>
<dbReference type="PANTHER" id="PTHR44229">
    <property type="entry name" value="15-HYDROXYPROSTAGLANDIN DEHYDROGENASE [NAD(+)]"/>
    <property type="match status" value="1"/>
</dbReference>
<dbReference type="Gene3D" id="3.40.50.720">
    <property type="entry name" value="NAD(P)-binding Rossmann-like Domain"/>
    <property type="match status" value="1"/>
</dbReference>